<feature type="compositionally biased region" description="Basic and acidic residues" evidence="1">
    <location>
        <begin position="32"/>
        <end position="52"/>
    </location>
</feature>
<dbReference type="InterPro" id="IPR036397">
    <property type="entry name" value="RNaseH_sf"/>
</dbReference>
<dbReference type="InterPro" id="IPR052709">
    <property type="entry name" value="Transposase-MT_Hybrid"/>
</dbReference>
<accession>A0ABQ8TJ48</accession>
<dbReference type="Gene3D" id="3.30.420.10">
    <property type="entry name" value="Ribonuclease H-like superfamily/Ribonuclease H"/>
    <property type="match status" value="1"/>
</dbReference>
<evidence type="ECO:0000313" key="3">
    <source>
        <dbReference type="Proteomes" id="UP001148838"/>
    </source>
</evidence>
<reference evidence="2 3" key="1">
    <citation type="journal article" date="2022" name="Allergy">
        <title>Genome assembly and annotation of Periplaneta americana reveal a comprehensive cockroach allergen profile.</title>
        <authorList>
            <person name="Wang L."/>
            <person name="Xiong Q."/>
            <person name="Saelim N."/>
            <person name="Wang L."/>
            <person name="Nong W."/>
            <person name="Wan A.T."/>
            <person name="Shi M."/>
            <person name="Liu X."/>
            <person name="Cao Q."/>
            <person name="Hui J.H.L."/>
            <person name="Sookrung N."/>
            <person name="Leung T.F."/>
            <person name="Tungtrongchitr A."/>
            <person name="Tsui S.K.W."/>
        </authorList>
    </citation>
    <scope>NUCLEOTIDE SEQUENCE [LARGE SCALE GENOMIC DNA]</scope>
    <source>
        <strain evidence="2">PWHHKU_190912</strain>
    </source>
</reference>
<comment type="caution">
    <text evidence="2">The sequence shown here is derived from an EMBL/GenBank/DDBJ whole genome shotgun (WGS) entry which is preliminary data.</text>
</comment>
<feature type="region of interest" description="Disordered" evidence="1">
    <location>
        <begin position="30"/>
        <end position="60"/>
    </location>
</feature>
<dbReference type="EMBL" id="JAJSOF020000009">
    <property type="protein sequence ID" value="KAJ4446459.1"/>
    <property type="molecule type" value="Genomic_DNA"/>
</dbReference>
<dbReference type="PANTHER" id="PTHR46060:SF1">
    <property type="entry name" value="MARINER MOS1 TRANSPOSASE-LIKE PROTEIN"/>
    <property type="match status" value="1"/>
</dbReference>
<sequence length="482" mass="55147">MVEENKTKRKEHVDRMAENRLPKKIMNYRPIGKRDLGRPRKRWLDDRDRNSESSHNAGTPVNRVRYIKGLCAGDNCRTGIPDNLRTMGASNAPSSHETEEIGHLPTIASALRIGSDEFSKNIVTDTGQPLLQHDNDHPHISAMTTEYMQHLGFAVVNRPSYSPDLAPSDFNLFPKIKKHLRGHPFEAVVHYEHEQTNVAQYWCRYIDHDKQPSISDECLSGAHFLLLKKLDYSTLLQTHRRSAVMNRWLQDIRVRAVETYIRGNSVIFAQRQLRRGENRNHRNPDGKTKCARERIYAHKGKGVELFSEVPSANAWIIKKQGLSSSEWRDMIKMTALVAPVRALPGRPTGTSHCRHCSEFESLPHVLGRCPQGEISRIKRNIIRSLLAAALRNKGLEVYEEVHCLSDQDSVRRIDIIAITREKSVAEIIDPTIRFELSKAQPMDVDKEKKEIDETTMPYFHNKYNVHNISVTGLLFGVPRNSP</sequence>
<gene>
    <name evidence="2" type="ORF">ANN_13155</name>
</gene>
<organism evidence="2 3">
    <name type="scientific">Periplaneta americana</name>
    <name type="common">American cockroach</name>
    <name type="synonym">Blatta americana</name>
    <dbReference type="NCBI Taxonomy" id="6978"/>
    <lineage>
        <taxon>Eukaryota</taxon>
        <taxon>Metazoa</taxon>
        <taxon>Ecdysozoa</taxon>
        <taxon>Arthropoda</taxon>
        <taxon>Hexapoda</taxon>
        <taxon>Insecta</taxon>
        <taxon>Pterygota</taxon>
        <taxon>Neoptera</taxon>
        <taxon>Polyneoptera</taxon>
        <taxon>Dictyoptera</taxon>
        <taxon>Blattodea</taxon>
        <taxon>Blattoidea</taxon>
        <taxon>Blattidae</taxon>
        <taxon>Blattinae</taxon>
        <taxon>Periplaneta</taxon>
    </lineage>
</organism>
<dbReference type="Proteomes" id="UP001148838">
    <property type="component" value="Unassembled WGS sequence"/>
</dbReference>
<evidence type="ECO:0000256" key="1">
    <source>
        <dbReference type="SAM" id="MobiDB-lite"/>
    </source>
</evidence>
<keyword evidence="3" id="KW-1185">Reference proteome</keyword>
<evidence type="ECO:0000313" key="2">
    <source>
        <dbReference type="EMBL" id="KAJ4446459.1"/>
    </source>
</evidence>
<proteinExistence type="predicted"/>
<name>A0ABQ8TJ48_PERAM</name>
<evidence type="ECO:0008006" key="4">
    <source>
        <dbReference type="Google" id="ProtNLM"/>
    </source>
</evidence>
<dbReference type="PANTHER" id="PTHR46060">
    <property type="entry name" value="MARINER MOS1 TRANSPOSASE-LIKE PROTEIN"/>
    <property type="match status" value="1"/>
</dbReference>
<protein>
    <recommendedName>
        <fullName evidence="4">Reverse transcriptase</fullName>
    </recommendedName>
</protein>